<evidence type="ECO:0008006" key="3">
    <source>
        <dbReference type="Google" id="ProtNLM"/>
    </source>
</evidence>
<dbReference type="Proteomes" id="UP000726170">
    <property type="component" value="Unassembled WGS sequence"/>
</dbReference>
<dbReference type="CDD" id="cd02440">
    <property type="entry name" value="AdoMet_MTases"/>
    <property type="match status" value="1"/>
</dbReference>
<keyword evidence="2" id="KW-1185">Reference proteome</keyword>
<name>A0ABS6EMF2_9CLOT</name>
<comment type="caution">
    <text evidence="1">The sequence shown here is derived from an EMBL/GenBank/DDBJ whole genome shotgun (WGS) entry which is preliminary data.</text>
</comment>
<reference evidence="1 2" key="1">
    <citation type="submission" date="2021-06" db="EMBL/GenBank/DDBJ databases">
        <authorList>
            <person name="Sun Q."/>
            <person name="Li D."/>
        </authorList>
    </citation>
    <scope>NUCLEOTIDE SEQUENCE [LARGE SCALE GENOMIC DNA]</scope>
    <source>
        <strain evidence="1 2">MSJ-11</strain>
    </source>
</reference>
<dbReference type="EMBL" id="JAHLQF010000004">
    <property type="protein sequence ID" value="MBU5485816.1"/>
    <property type="molecule type" value="Genomic_DNA"/>
</dbReference>
<proteinExistence type="predicted"/>
<evidence type="ECO:0000313" key="2">
    <source>
        <dbReference type="Proteomes" id="UP000726170"/>
    </source>
</evidence>
<organism evidence="1 2">
    <name type="scientific">Clostridium mobile</name>
    <dbReference type="NCBI Taxonomy" id="2841512"/>
    <lineage>
        <taxon>Bacteria</taxon>
        <taxon>Bacillati</taxon>
        <taxon>Bacillota</taxon>
        <taxon>Clostridia</taxon>
        <taxon>Eubacteriales</taxon>
        <taxon>Clostridiaceae</taxon>
        <taxon>Clostridium</taxon>
    </lineage>
</organism>
<accession>A0ABS6EMF2</accession>
<evidence type="ECO:0000313" key="1">
    <source>
        <dbReference type="EMBL" id="MBU5485816.1"/>
    </source>
</evidence>
<gene>
    <name evidence="1" type="ORF">KQI86_15965</name>
</gene>
<sequence length="211" mass="23850">MKVIPGFTKNLEKVSSFFPSLIHFYRMYYKKVVEREVELGNITKEDRVLCIGGGAFPSTAIELAEQTGAEICVIDCDPEAVKCARRVVCKLRMNKKIKILQGMGQEIDPADFSVIHMALQVFPRDKVLNTLLQRAERGCRILVRSPKDKLKNFYSAIPEDCNCHSCKHISQENSNMKATLLFTIERNKIKDEKVYAGDFRNINNGCSAVVG</sequence>
<dbReference type="RefSeq" id="WP_216440420.1">
    <property type="nucleotide sequence ID" value="NZ_JAHLQF010000004.1"/>
</dbReference>
<protein>
    <recommendedName>
        <fullName evidence="3">Nicotianamine synthase protein</fullName>
    </recommendedName>
</protein>